<reference evidence="2 3" key="1">
    <citation type="submission" date="2019-12" db="EMBL/GenBank/DDBJ databases">
        <title>Snethiella sp. nov. sp. isolated from sea sand.</title>
        <authorList>
            <person name="Kim J."/>
            <person name="Jeong S.E."/>
            <person name="Jung H.S."/>
            <person name="Jeon C.O."/>
        </authorList>
    </citation>
    <scope>NUCLEOTIDE SEQUENCE [LARGE SCALE GENOMIC DNA]</scope>
    <source>
        <strain evidence="2 3">DP05</strain>
    </source>
</reference>
<sequence length="155" mass="17525">MDEPMDSGAIQHIKDANVRRLQDLQDTAGQAFDAHVNRHKAEIARQRSYFQENFPLPVMVIRKKQISKPQSTMDPAEGAAEELKVLIEIEKFKKWRRQSKPDADPPLSPDPAPSIIAAEPSFPSVEKKKAGGFSLRNIFDLSPQFRDIETSDKKT</sequence>
<feature type="region of interest" description="Disordered" evidence="1">
    <location>
        <begin position="95"/>
        <end position="121"/>
    </location>
</feature>
<dbReference type="AlphaFoldDB" id="A0A6L8W9C1"/>
<dbReference type="EMBL" id="WTUW01000002">
    <property type="protein sequence ID" value="MZR31093.1"/>
    <property type="molecule type" value="Genomic_DNA"/>
</dbReference>
<comment type="caution">
    <text evidence="2">The sequence shown here is derived from an EMBL/GenBank/DDBJ whole genome shotgun (WGS) entry which is preliminary data.</text>
</comment>
<evidence type="ECO:0000313" key="2">
    <source>
        <dbReference type="EMBL" id="MZR31093.1"/>
    </source>
</evidence>
<keyword evidence="3" id="KW-1185">Reference proteome</keyword>
<organism evidence="2 3">
    <name type="scientific">Sneathiella litorea</name>
    <dbReference type="NCBI Taxonomy" id="2606216"/>
    <lineage>
        <taxon>Bacteria</taxon>
        <taxon>Pseudomonadati</taxon>
        <taxon>Pseudomonadota</taxon>
        <taxon>Alphaproteobacteria</taxon>
        <taxon>Sneathiellales</taxon>
        <taxon>Sneathiellaceae</taxon>
        <taxon>Sneathiella</taxon>
    </lineage>
</organism>
<gene>
    <name evidence="2" type="ORF">GQE98_10660</name>
</gene>
<name>A0A6L8W9C1_9PROT</name>
<dbReference type="RefSeq" id="WP_161315622.1">
    <property type="nucleotide sequence ID" value="NZ_WTUW01000002.1"/>
</dbReference>
<dbReference type="Proteomes" id="UP000476030">
    <property type="component" value="Unassembled WGS sequence"/>
</dbReference>
<protein>
    <submittedName>
        <fullName evidence="2">Uncharacterized protein</fullName>
    </submittedName>
</protein>
<evidence type="ECO:0000313" key="3">
    <source>
        <dbReference type="Proteomes" id="UP000476030"/>
    </source>
</evidence>
<proteinExistence type="predicted"/>
<accession>A0A6L8W9C1</accession>
<evidence type="ECO:0000256" key="1">
    <source>
        <dbReference type="SAM" id="MobiDB-lite"/>
    </source>
</evidence>